<evidence type="ECO:0000313" key="3">
    <source>
        <dbReference type="Proteomes" id="UP000218644"/>
    </source>
</evidence>
<accession>A0A2A2AMV3</accession>
<feature type="region of interest" description="Disordered" evidence="1">
    <location>
        <begin position="19"/>
        <end position="64"/>
    </location>
</feature>
<sequence length="658" mass="69974">MDAQLLFDQPAQQDGHLLFGAVGGPPPVAGDDVRATPAGQFPPLGGHVGVAQPERHQARPEGSFPGIGGQVGAAFIEVLRAQPAGGFPPLAGHVGAAWRSGVARPLVRAAASDAQPAQPLRQPLAGQFAFAQASGQRSASRAQQARPLPLPAWAGAWASTQRAGAGTAGRMQDARPLQWGGQYRWQQAQALHLQRSSRAQQAQSARQQWRWAFETAILLRALLAGRAQQALPLALAHADGARLALLLRSPPWAGRWQLAMPAPPALRRLDDGSAQPQPQGCYTPSAQLVFCRPSGGADLLFECGICDAGAPQARYAIPALEVYMQRHELRAYLLPGMEPVELTEVALAADDDSYCWSLSATGPASLLDQLAPVGGEPPRLLVRITGIDFVFCVTSVARTRAFAQQRASIEGVSVTALLGAPHMAAQTWLSSQALTAQQLAAQALEYTGTALDWQITDWQVPAGAWSYQGTPLQAVLRIAEAVGAVVRSHRTEQRLIVAPRYTALPWEWASATPDVQMAADVIVTDELRPAPRPDYNAIYVAGGPVGGVMGHVVRSGSARDRIAPMVQDDLITHADAARMRGSWALAAAGHWLEHTISMPVLTGQSPAGGQYPGVLQPGQLLHVQDVDGPWRGLVRAVRVQAALPRVRQSVTVERMAAP</sequence>
<name>A0A2A2AMV3_9BURK</name>
<dbReference type="AlphaFoldDB" id="A0A2A2AMV3"/>
<proteinExistence type="predicted"/>
<evidence type="ECO:0000313" key="2">
    <source>
        <dbReference type="EMBL" id="PAT39156.1"/>
    </source>
</evidence>
<gene>
    <name evidence="2" type="ORF">CK623_11375</name>
</gene>
<dbReference type="EMBL" id="NSJD01000022">
    <property type="protein sequence ID" value="PAT39156.1"/>
    <property type="molecule type" value="Genomic_DNA"/>
</dbReference>
<evidence type="ECO:0000256" key="1">
    <source>
        <dbReference type="SAM" id="MobiDB-lite"/>
    </source>
</evidence>
<reference evidence="2 3" key="1">
    <citation type="submission" date="2017-08" db="EMBL/GenBank/DDBJ databases">
        <title>WGS of Clinical strains of the CDC Group NO-1 linked to zoonotic infections in humans.</title>
        <authorList>
            <person name="Bernier A.-M."/>
            <person name="Bernard K."/>
        </authorList>
    </citation>
    <scope>NUCLEOTIDE SEQUENCE [LARGE SCALE GENOMIC DNA]</scope>
    <source>
        <strain evidence="2 3">NML79-0751</strain>
    </source>
</reference>
<comment type="caution">
    <text evidence="2">The sequence shown here is derived from an EMBL/GenBank/DDBJ whole genome shotgun (WGS) entry which is preliminary data.</text>
</comment>
<protein>
    <submittedName>
        <fullName evidence="2">Uncharacterized protein</fullName>
    </submittedName>
</protein>
<dbReference type="Proteomes" id="UP000218644">
    <property type="component" value="Unassembled WGS sequence"/>
</dbReference>
<organism evidence="2 3">
    <name type="scientific">Vandammella animalimorsus</name>
    <dbReference type="NCBI Taxonomy" id="2029117"/>
    <lineage>
        <taxon>Bacteria</taxon>
        <taxon>Pseudomonadati</taxon>
        <taxon>Pseudomonadota</taxon>
        <taxon>Betaproteobacteria</taxon>
        <taxon>Burkholderiales</taxon>
        <taxon>Comamonadaceae</taxon>
        <taxon>Vandammella</taxon>
    </lineage>
</organism>